<evidence type="ECO:0000313" key="3">
    <source>
        <dbReference type="Proteomes" id="UP000030760"/>
    </source>
</evidence>
<organism evidence="2 3">
    <name type="scientific">Streptomyces bottropensis ATCC 25435</name>
    <dbReference type="NCBI Taxonomy" id="1054862"/>
    <lineage>
        <taxon>Bacteria</taxon>
        <taxon>Bacillati</taxon>
        <taxon>Actinomycetota</taxon>
        <taxon>Actinomycetes</taxon>
        <taxon>Kitasatosporales</taxon>
        <taxon>Streptomycetaceae</taxon>
        <taxon>Streptomyces</taxon>
    </lineage>
</organism>
<gene>
    <name evidence="2" type="ORF">SBD_0034</name>
</gene>
<dbReference type="Proteomes" id="UP000030760">
    <property type="component" value="Unassembled WGS sequence"/>
</dbReference>
<evidence type="ECO:0000256" key="1">
    <source>
        <dbReference type="SAM" id="MobiDB-lite"/>
    </source>
</evidence>
<accession>M3DKF9</accession>
<feature type="compositionally biased region" description="Basic and acidic residues" evidence="1">
    <location>
        <begin position="32"/>
        <end position="49"/>
    </location>
</feature>
<protein>
    <submittedName>
        <fullName evidence="2">IS transposase</fullName>
    </submittedName>
</protein>
<dbReference type="EMBL" id="KB405056">
    <property type="protein sequence ID" value="EMF57362.1"/>
    <property type="molecule type" value="Genomic_DNA"/>
</dbReference>
<reference evidence="3" key="1">
    <citation type="journal article" date="2013" name="Genome Announc.">
        <title>Draft Genome Sequence of Streptomyces bottropensis ATCC 25435, a Bottromycin-Producing Actinomycete.</title>
        <authorList>
            <person name="Zhang H."/>
            <person name="Zhou W."/>
            <person name="Zhuang Y."/>
            <person name="Liang X."/>
            <person name="Liu T."/>
        </authorList>
    </citation>
    <scope>NUCLEOTIDE SEQUENCE [LARGE SCALE GENOMIC DNA]</scope>
    <source>
        <strain evidence="3">ATCC 25435</strain>
    </source>
</reference>
<sequence>MPWTTPADTSAGRAQDHIDAGARPGTTSEESAELKRLKKENAELIRSPEDLAAPQPPGRLCGPLHRRTPDA</sequence>
<feature type="region of interest" description="Disordered" evidence="1">
    <location>
        <begin position="1"/>
        <end position="71"/>
    </location>
</feature>
<evidence type="ECO:0000313" key="2">
    <source>
        <dbReference type="EMBL" id="EMF57362.1"/>
    </source>
</evidence>
<proteinExistence type="predicted"/>
<dbReference type="AlphaFoldDB" id="M3DKF9"/>
<name>M3DKF9_9ACTN</name>